<dbReference type="PANTHER" id="PTHR43281:SF1">
    <property type="entry name" value="FARNESYL DIPHOSPHATE SYNTHASE"/>
    <property type="match status" value="1"/>
</dbReference>
<evidence type="ECO:0000256" key="3">
    <source>
        <dbReference type="ARBA" id="ARBA00022723"/>
    </source>
</evidence>
<dbReference type="EMBL" id="UINC01062359">
    <property type="protein sequence ID" value="SVB88907.1"/>
    <property type="molecule type" value="Genomic_DNA"/>
</dbReference>
<accession>A0A382HPM5</accession>
<dbReference type="InterPro" id="IPR000092">
    <property type="entry name" value="Polyprenyl_synt"/>
</dbReference>
<keyword evidence="4" id="KW-0460">Magnesium</keyword>
<name>A0A382HPM5_9ZZZZ</name>
<dbReference type="Pfam" id="PF00348">
    <property type="entry name" value="polyprenyl_synt"/>
    <property type="match status" value="1"/>
</dbReference>
<dbReference type="AlphaFoldDB" id="A0A382HPM5"/>
<evidence type="ECO:0000313" key="7">
    <source>
        <dbReference type="EMBL" id="SVB88907.1"/>
    </source>
</evidence>
<dbReference type="InterPro" id="IPR008949">
    <property type="entry name" value="Isoprenoid_synthase_dom_sf"/>
</dbReference>
<keyword evidence="3" id="KW-0479">Metal-binding</keyword>
<evidence type="ECO:0000256" key="2">
    <source>
        <dbReference type="ARBA" id="ARBA00022679"/>
    </source>
</evidence>
<dbReference type="InterPro" id="IPR033749">
    <property type="entry name" value="Polyprenyl_synt_CS"/>
</dbReference>
<dbReference type="GO" id="GO:0004659">
    <property type="term" value="F:prenyltransferase activity"/>
    <property type="evidence" value="ECO:0007669"/>
    <property type="project" value="InterPro"/>
</dbReference>
<organism evidence="7">
    <name type="scientific">marine metagenome</name>
    <dbReference type="NCBI Taxonomy" id="408172"/>
    <lineage>
        <taxon>unclassified sequences</taxon>
        <taxon>metagenomes</taxon>
        <taxon>ecological metagenomes</taxon>
    </lineage>
</organism>
<comment type="cofactor">
    <cofactor evidence="1">
        <name>Mg(2+)</name>
        <dbReference type="ChEBI" id="CHEBI:18420"/>
    </cofactor>
</comment>
<feature type="non-terminal residue" evidence="7">
    <location>
        <position position="103"/>
    </location>
</feature>
<reference evidence="7" key="1">
    <citation type="submission" date="2018-05" db="EMBL/GenBank/DDBJ databases">
        <authorList>
            <person name="Lanie J.A."/>
            <person name="Ng W.-L."/>
            <person name="Kazmierczak K.M."/>
            <person name="Andrzejewski T.M."/>
            <person name="Davidsen T.M."/>
            <person name="Wayne K.J."/>
            <person name="Tettelin H."/>
            <person name="Glass J.I."/>
            <person name="Rusch D."/>
            <person name="Podicherti R."/>
            <person name="Tsui H.-C.T."/>
            <person name="Winkler M.E."/>
        </authorList>
    </citation>
    <scope>NUCLEOTIDE SEQUENCE</scope>
</reference>
<keyword evidence="5" id="KW-0414">Isoprene biosynthesis</keyword>
<sequence>MVNFPVKLNIIAQSTDSYLKSVFSRQNTKSRLIKSMKYGVFSGGKRFRSAIVVNTGKIFRINYKKLIIIGAAVECLHSYSLIHDDLPSMDNDDLRRGRLSTHK</sequence>
<keyword evidence="2" id="KW-0808">Transferase</keyword>
<dbReference type="PANTHER" id="PTHR43281">
    <property type="entry name" value="FARNESYL DIPHOSPHATE SYNTHASE"/>
    <property type="match status" value="1"/>
</dbReference>
<dbReference type="SUPFAM" id="SSF48576">
    <property type="entry name" value="Terpenoid synthases"/>
    <property type="match status" value="1"/>
</dbReference>
<evidence type="ECO:0000256" key="4">
    <source>
        <dbReference type="ARBA" id="ARBA00022842"/>
    </source>
</evidence>
<feature type="compositionally biased region" description="Basic and acidic residues" evidence="6">
    <location>
        <begin position="84"/>
        <end position="96"/>
    </location>
</feature>
<dbReference type="PROSITE" id="PS00723">
    <property type="entry name" value="POLYPRENYL_SYNTHASE_1"/>
    <property type="match status" value="1"/>
</dbReference>
<evidence type="ECO:0000256" key="6">
    <source>
        <dbReference type="SAM" id="MobiDB-lite"/>
    </source>
</evidence>
<feature type="region of interest" description="Disordered" evidence="6">
    <location>
        <begin position="84"/>
        <end position="103"/>
    </location>
</feature>
<protein>
    <submittedName>
        <fullName evidence="7">Uncharacterized protein</fullName>
    </submittedName>
</protein>
<evidence type="ECO:0000256" key="1">
    <source>
        <dbReference type="ARBA" id="ARBA00001946"/>
    </source>
</evidence>
<dbReference type="GO" id="GO:0008299">
    <property type="term" value="P:isoprenoid biosynthetic process"/>
    <property type="evidence" value="ECO:0007669"/>
    <property type="project" value="UniProtKB-KW"/>
</dbReference>
<dbReference type="Gene3D" id="1.10.600.10">
    <property type="entry name" value="Farnesyl Diphosphate Synthase"/>
    <property type="match status" value="1"/>
</dbReference>
<dbReference type="GO" id="GO:0046872">
    <property type="term" value="F:metal ion binding"/>
    <property type="evidence" value="ECO:0007669"/>
    <property type="project" value="UniProtKB-KW"/>
</dbReference>
<gene>
    <name evidence="7" type="ORF">METZ01_LOCUS241761</name>
</gene>
<proteinExistence type="predicted"/>
<evidence type="ECO:0000256" key="5">
    <source>
        <dbReference type="ARBA" id="ARBA00023229"/>
    </source>
</evidence>